<dbReference type="Proteomes" id="UP000799750">
    <property type="component" value="Unassembled WGS sequence"/>
</dbReference>
<dbReference type="EMBL" id="MU004181">
    <property type="protein sequence ID" value="KAF2503353.1"/>
    <property type="molecule type" value="Genomic_DNA"/>
</dbReference>
<evidence type="ECO:0000313" key="3">
    <source>
        <dbReference type="Proteomes" id="UP000799750"/>
    </source>
</evidence>
<sequence>MHKRLIRADHLELSSKDQRQLRSRRRDLNIWIENAPTKLSKIRNLTDDLLSRFAGTCLVTLDSFYGAIIIMPTVKGADGPAGLALYFNIRACPLSSILFAIAQALGT</sequence>
<keyword evidence="1" id="KW-0812">Transmembrane</keyword>
<keyword evidence="1" id="KW-1133">Transmembrane helix</keyword>
<evidence type="ECO:0000313" key="2">
    <source>
        <dbReference type="EMBL" id="KAF2503353.1"/>
    </source>
</evidence>
<organism evidence="2 3">
    <name type="scientific">Lophium mytilinum</name>
    <dbReference type="NCBI Taxonomy" id="390894"/>
    <lineage>
        <taxon>Eukaryota</taxon>
        <taxon>Fungi</taxon>
        <taxon>Dikarya</taxon>
        <taxon>Ascomycota</taxon>
        <taxon>Pezizomycotina</taxon>
        <taxon>Dothideomycetes</taxon>
        <taxon>Pleosporomycetidae</taxon>
        <taxon>Mytilinidiales</taxon>
        <taxon>Mytilinidiaceae</taxon>
        <taxon>Lophium</taxon>
    </lineage>
</organism>
<feature type="transmembrane region" description="Helical" evidence="1">
    <location>
        <begin position="49"/>
        <end position="71"/>
    </location>
</feature>
<accession>A0A6A6RJ20</accession>
<protein>
    <submittedName>
        <fullName evidence="2">Uncharacterized protein</fullName>
    </submittedName>
</protein>
<proteinExistence type="predicted"/>
<keyword evidence="3" id="KW-1185">Reference proteome</keyword>
<feature type="transmembrane region" description="Helical" evidence="1">
    <location>
        <begin position="83"/>
        <end position="105"/>
    </location>
</feature>
<name>A0A6A6RJ20_9PEZI</name>
<keyword evidence="1" id="KW-0472">Membrane</keyword>
<gene>
    <name evidence="2" type="ORF">BU16DRAFT_555356</name>
</gene>
<evidence type="ECO:0000256" key="1">
    <source>
        <dbReference type="SAM" id="Phobius"/>
    </source>
</evidence>
<dbReference type="AlphaFoldDB" id="A0A6A6RJ20"/>
<reference evidence="2" key="1">
    <citation type="journal article" date="2020" name="Stud. Mycol.">
        <title>101 Dothideomycetes genomes: a test case for predicting lifestyles and emergence of pathogens.</title>
        <authorList>
            <person name="Haridas S."/>
            <person name="Albert R."/>
            <person name="Binder M."/>
            <person name="Bloem J."/>
            <person name="Labutti K."/>
            <person name="Salamov A."/>
            <person name="Andreopoulos B."/>
            <person name="Baker S."/>
            <person name="Barry K."/>
            <person name="Bills G."/>
            <person name="Bluhm B."/>
            <person name="Cannon C."/>
            <person name="Castanera R."/>
            <person name="Culley D."/>
            <person name="Daum C."/>
            <person name="Ezra D."/>
            <person name="Gonzalez J."/>
            <person name="Henrissat B."/>
            <person name="Kuo A."/>
            <person name="Liang C."/>
            <person name="Lipzen A."/>
            <person name="Lutzoni F."/>
            <person name="Magnuson J."/>
            <person name="Mondo S."/>
            <person name="Nolan M."/>
            <person name="Ohm R."/>
            <person name="Pangilinan J."/>
            <person name="Park H.-J."/>
            <person name="Ramirez L."/>
            <person name="Alfaro M."/>
            <person name="Sun H."/>
            <person name="Tritt A."/>
            <person name="Yoshinaga Y."/>
            <person name="Zwiers L.-H."/>
            <person name="Turgeon B."/>
            <person name="Goodwin S."/>
            <person name="Spatafora J."/>
            <person name="Crous P."/>
            <person name="Grigoriev I."/>
        </authorList>
    </citation>
    <scope>NUCLEOTIDE SEQUENCE</scope>
    <source>
        <strain evidence="2">CBS 269.34</strain>
    </source>
</reference>